<name>A0A9Q0F1C6_9ROSI</name>
<reference evidence="3" key="1">
    <citation type="submission" date="2022-02" db="EMBL/GenBank/DDBJ databases">
        <authorList>
            <person name="Henning P.M."/>
            <person name="McCubbin A.G."/>
            <person name="Shore J.S."/>
        </authorList>
    </citation>
    <scope>NUCLEOTIDE SEQUENCE</scope>
    <source>
        <strain evidence="3">F60SS</strain>
        <tissue evidence="3">Leaves</tissue>
    </source>
</reference>
<protein>
    <submittedName>
        <fullName evidence="3">Uncharacterized protein</fullName>
    </submittedName>
</protein>
<feature type="signal peptide" evidence="2">
    <location>
        <begin position="1"/>
        <end position="18"/>
    </location>
</feature>
<keyword evidence="1" id="KW-0472">Membrane</keyword>
<gene>
    <name evidence="3" type="ORF">Tsubulata_014666</name>
</gene>
<sequence>MVLFAIFLAWSTFKTCKSGSEDTTMSSKEPLLGFVEVDDKLKFPKMKLGILVMVWFSFSSLFLLRGNREGEVCELYPAPHVDTGTFPYKFLCSMFLLLGIIIVIDQTNPFIARILSIQPLHLLSFKIDLKKKLSTFDVL</sequence>
<dbReference type="OrthoDB" id="434519at2759"/>
<evidence type="ECO:0000313" key="4">
    <source>
        <dbReference type="Proteomes" id="UP001141552"/>
    </source>
</evidence>
<dbReference type="Proteomes" id="UP001141552">
    <property type="component" value="Unassembled WGS sequence"/>
</dbReference>
<evidence type="ECO:0000256" key="1">
    <source>
        <dbReference type="SAM" id="Phobius"/>
    </source>
</evidence>
<reference evidence="3" key="2">
    <citation type="journal article" date="2023" name="Plants (Basel)">
        <title>Annotation of the Turnera subulata (Passifloraceae) Draft Genome Reveals the S-Locus Evolved after the Divergence of Turneroideae from Passifloroideae in a Stepwise Manner.</title>
        <authorList>
            <person name="Henning P.M."/>
            <person name="Roalson E.H."/>
            <person name="Mir W."/>
            <person name="McCubbin A.G."/>
            <person name="Shore J.S."/>
        </authorList>
    </citation>
    <scope>NUCLEOTIDE SEQUENCE</scope>
    <source>
        <strain evidence="3">F60SS</strain>
    </source>
</reference>
<comment type="caution">
    <text evidence="3">The sequence shown here is derived from an EMBL/GenBank/DDBJ whole genome shotgun (WGS) entry which is preliminary data.</text>
</comment>
<dbReference type="EMBL" id="JAKUCV010007746">
    <property type="protein sequence ID" value="KAJ4822142.1"/>
    <property type="molecule type" value="Genomic_DNA"/>
</dbReference>
<keyword evidence="4" id="KW-1185">Reference proteome</keyword>
<keyword evidence="1" id="KW-0812">Transmembrane</keyword>
<feature type="chain" id="PRO_5040261212" evidence="2">
    <location>
        <begin position="19"/>
        <end position="139"/>
    </location>
</feature>
<feature type="transmembrane region" description="Helical" evidence="1">
    <location>
        <begin position="86"/>
        <end position="104"/>
    </location>
</feature>
<organism evidence="3 4">
    <name type="scientific">Turnera subulata</name>
    <dbReference type="NCBI Taxonomy" id="218843"/>
    <lineage>
        <taxon>Eukaryota</taxon>
        <taxon>Viridiplantae</taxon>
        <taxon>Streptophyta</taxon>
        <taxon>Embryophyta</taxon>
        <taxon>Tracheophyta</taxon>
        <taxon>Spermatophyta</taxon>
        <taxon>Magnoliopsida</taxon>
        <taxon>eudicotyledons</taxon>
        <taxon>Gunneridae</taxon>
        <taxon>Pentapetalae</taxon>
        <taxon>rosids</taxon>
        <taxon>fabids</taxon>
        <taxon>Malpighiales</taxon>
        <taxon>Passifloraceae</taxon>
        <taxon>Turnera</taxon>
    </lineage>
</organism>
<evidence type="ECO:0000313" key="3">
    <source>
        <dbReference type="EMBL" id="KAJ4822142.1"/>
    </source>
</evidence>
<dbReference type="AlphaFoldDB" id="A0A9Q0F1C6"/>
<evidence type="ECO:0000256" key="2">
    <source>
        <dbReference type="SAM" id="SignalP"/>
    </source>
</evidence>
<proteinExistence type="predicted"/>
<accession>A0A9Q0F1C6</accession>
<keyword evidence="2" id="KW-0732">Signal</keyword>
<feature type="transmembrane region" description="Helical" evidence="1">
    <location>
        <begin position="48"/>
        <end position="65"/>
    </location>
</feature>
<keyword evidence="1" id="KW-1133">Transmembrane helix</keyword>